<sequence>MPFHPLTRRVLRRSALQVLMLCIGVMLLALLWQAASVLLVLFCGVLLALFLSGLAGWLSSRTGLGYGWALTAVLVGLAGSAVAALLALAPSVSEQMGELWSRMPQLLRGLVAQMEHYPWLNGVRQRLDSLTGAAPAASGGTPALPTGQALSTAASMFSVTLGGLVNLVVILALGLYLAVSPTLYLRGLMHLVPPAHRTRTQEVLAALGSTLRQWLAAQLMAMAVIGSLTTLGLWLLDVELALALGLFTGVLTFVPTIGPVISAIPPVLLGLAEGPDKALYVLAMYLGVQAIEEYLVTPMLQKRMVSLAPAVTIAAQFLMGVLAGPMGIVVAAPLAASVLVLVRMLYVEGALGDATGASPPPPAP</sequence>
<proteinExistence type="inferred from homology"/>
<dbReference type="GO" id="GO:0055085">
    <property type="term" value="P:transmembrane transport"/>
    <property type="evidence" value="ECO:0007669"/>
    <property type="project" value="TreeGrafter"/>
</dbReference>
<keyword evidence="8" id="KW-1185">Reference proteome</keyword>
<dbReference type="OrthoDB" id="5761230at2"/>
<evidence type="ECO:0000256" key="2">
    <source>
        <dbReference type="ARBA" id="ARBA00009773"/>
    </source>
</evidence>
<keyword evidence="3 6" id="KW-0812">Transmembrane</keyword>
<feature type="transmembrane region" description="Helical" evidence="6">
    <location>
        <begin position="154"/>
        <end position="179"/>
    </location>
</feature>
<dbReference type="EMBL" id="CYHA01000001">
    <property type="protein sequence ID" value="CUA81896.1"/>
    <property type="molecule type" value="Genomic_DNA"/>
</dbReference>
<comment type="subcellular location">
    <subcellularLocation>
        <location evidence="1">Membrane</location>
        <topology evidence="1">Multi-pass membrane protein</topology>
    </subcellularLocation>
</comment>
<feature type="transmembrane region" description="Helical" evidence="6">
    <location>
        <begin position="14"/>
        <end position="32"/>
    </location>
</feature>
<dbReference type="Pfam" id="PF01594">
    <property type="entry name" value="AI-2E_transport"/>
    <property type="match status" value="1"/>
</dbReference>
<feature type="transmembrane region" description="Helical" evidence="6">
    <location>
        <begin position="38"/>
        <end position="58"/>
    </location>
</feature>
<reference evidence="8" key="1">
    <citation type="submission" date="2015-08" db="EMBL/GenBank/DDBJ databases">
        <authorList>
            <person name="Varghese N."/>
        </authorList>
    </citation>
    <scope>NUCLEOTIDE SEQUENCE [LARGE SCALE GENOMIC DNA]</scope>
    <source>
        <strain evidence="8">DSM 17901</strain>
    </source>
</reference>
<dbReference type="Proteomes" id="UP000243535">
    <property type="component" value="Unassembled WGS sequence"/>
</dbReference>
<evidence type="ECO:0000256" key="5">
    <source>
        <dbReference type="ARBA" id="ARBA00023136"/>
    </source>
</evidence>
<feature type="transmembrane region" description="Helical" evidence="6">
    <location>
        <begin position="278"/>
        <end position="297"/>
    </location>
</feature>
<dbReference type="STRING" id="375574.GCA_001418035_00541"/>
<gene>
    <name evidence="7" type="ORF">Ga0061063_0743</name>
</gene>
<feature type="transmembrane region" description="Helical" evidence="6">
    <location>
        <begin position="317"/>
        <end position="342"/>
    </location>
</feature>
<dbReference type="GO" id="GO:0016020">
    <property type="term" value="C:membrane"/>
    <property type="evidence" value="ECO:0007669"/>
    <property type="project" value="UniProtKB-SubCell"/>
</dbReference>
<feature type="transmembrane region" description="Helical" evidence="6">
    <location>
        <begin position="214"/>
        <end position="236"/>
    </location>
</feature>
<comment type="similarity">
    <text evidence="2">Belongs to the autoinducer-2 exporter (AI-2E) (TC 2.A.86) family.</text>
</comment>
<evidence type="ECO:0000256" key="4">
    <source>
        <dbReference type="ARBA" id="ARBA00022989"/>
    </source>
</evidence>
<accession>A0A0K6GTN1</accession>
<evidence type="ECO:0000313" key="8">
    <source>
        <dbReference type="Proteomes" id="UP000243535"/>
    </source>
</evidence>
<dbReference type="AlphaFoldDB" id="A0A0K6GTN1"/>
<evidence type="ECO:0000256" key="6">
    <source>
        <dbReference type="SAM" id="Phobius"/>
    </source>
</evidence>
<organism evidence="7 8">
    <name type="scientific">Gulbenkiania indica</name>
    <dbReference type="NCBI Taxonomy" id="375574"/>
    <lineage>
        <taxon>Bacteria</taxon>
        <taxon>Pseudomonadati</taxon>
        <taxon>Pseudomonadota</taxon>
        <taxon>Betaproteobacteria</taxon>
        <taxon>Neisseriales</taxon>
        <taxon>Chromobacteriaceae</taxon>
        <taxon>Gulbenkiania</taxon>
    </lineage>
</organism>
<dbReference type="RefSeq" id="WP_072242796.1">
    <property type="nucleotide sequence ID" value="NZ_CYHA01000001.1"/>
</dbReference>
<keyword evidence="4 6" id="KW-1133">Transmembrane helix</keyword>
<dbReference type="PANTHER" id="PTHR21716">
    <property type="entry name" value="TRANSMEMBRANE PROTEIN"/>
    <property type="match status" value="1"/>
</dbReference>
<feature type="transmembrane region" description="Helical" evidence="6">
    <location>
        <begin position="65"/>
        <end position="89"/>
    </location>
</feature>
<protein>
    <submittedName>
        <fullName evidence="7">Predicted PurR-regulated permease PerM</fullName>
    </submittedName>
</protein>
<keyword evidence="5 6" id="KW-0472">Membrane</keyword>
<dbReference type="InterPro" id="IPR002549">
    <property type="entry name" value="AI-2E-like"/>
</dbReference>
<feature type="transmembrane region" description="Helical" evidence="6">
    <location>
        <begin position="242"/>
        <end position="271"/>
    </location>
</feature>
<evidence type="ECO:0000256" key="3">
    <source>
        <dbReference type="ARBA" id="ARBA00022692"/>
    </source>
</evidence>
<dbReference type="PANTHER" id="PTHR21716:SF62">
    <property type="entry name" value="TRANSPORT PROTEIN YDBI-RELATED"/>
    <property type="match status" value="1"/>
</dbReference>
<evidence type="ECO:0000313" key="7">
    <source>
        <dbReference type="EMBL" id="CUA81896.1"/>
    </source>
</evidence>
<name>A0A0K6GTN1_9NEIS</name>
<evidence type="ECO:0000256" key="1">
    <source>
        <dbReference type="ARBA" id="ARBA00004141"/>
    </source>
</evidence>